<protein>
    <submittedName>
        <fullName evidence="1">ORF40l</fullName>
    </submittedName>
</protein>
<evidence type="ECO:0000313" key="1">
    <source>
        <dbReference type="EMBL" id="ABP35397.1"/>
    </source>
</evidence>
<proteinExistence type="predicted"/>
<dbReference type="EMBL" id="AY228468">
    <property type="protein sequence ID" value="ABP35397.1"/>
    <property type="molecule type" value="Genomic_DNA"/>
</dbReference>
<dbReference type="AlphaFoldDB" id="A4QM60"/>
<name>A4QM60_PINKO</name>
<organism evidence="1">
    <name type="scientific">Pinus koraiensis</name>
    <name type="common">Korean pine</name>
    <dbReference type="NCBI Taxonomy" id="88728"/>
    <lineage>
        <taxon>Eukaryota</taxon>
        <taxon>Viridiplantae</taxon>
        <taxon>Streptophyta</taxon>
        <taxon>Embryophyta</taxon>
        <taxon>Tracheophyta</taxon>
        <taxon>Spermatophyta</taxon>
        <taxon>Pinopsida</taxon>
        <taxon>Pinidae</taxon>
        <taxon>Conifers I</taxon>
        <taxon>Pinales</taxon>
        <taxon>Pinaceae</taxon>
        <taxon>Pinus</taxon>
        <taxon>Pinus subgen. Strobus</taxon>
    </lineage>
</organism>
<keyword evidence="1" id="KW-0150">Chloroplast</keyword>
<geneLocation type="chloroplast" evidence="1"/>
<reference evidence="1" key="1">
    <citation type="submission" date="2007-04" db="EMBL/GenBank/DDBJ databases">
        <authorList>
            <person name="Noh E.W."/>
            <person name="Lee J.S."/>
            <person name="Choi Y.I."/>
            <person name="Han M.S."/>
            <person name="Yi Y.S."/>
            <person name="Han S.U."/>
        </authorList>
    </citation>
    <scope>NUCLEOTIDE SEQUENCE</scope>
</reference>
<dbReference type="GeneID" id="806974"/>
<keyword evidence="1" id="KW-0934">Plastid</keyword>
<dbReference type="RefSeq" id="YP_001152150.1">
    <property type="nucleotide sequence ID" value="NC_004677.2"/>
</dbReference>
<sequence>MPRSSLRNGALFSSVTESISLVSIDPKLFLLHKLNSFNLA</sequence>
<accession>A4QM60</accession>